<dbReference type="Proteomes" id="UP001147700">
    <property type="component" value="Unassembled WGS sequence"/>
</dbReference>
<dbReference type="EMBL" id="JAPCID010000016">
    <property type="protein sequence ID" value="MDA0138549.1"/>
    <property type="molecule type" value="Genomic_DNA"/>
</dbReference>
<organism evidence="2 3">
    <name type="scientific">Solirubrobacter deserti</name>
    <dbReference type="NCBI Taxonomy" id="2282478"/>
    <lineage>
        <taxon>Bacteria</taxon>
        <taxon>Bacillati</taxon>
        <taxon>Actinomycetota</taxon>
        <taxon>Thermoleophilia</taxon>
        <taxon>Solirubrobacterales</taxon>
        <taxon>Solirubrobacteraceae</taxon>
        <taxon>Solirubrobacter</taxon>
    </lineage>
</organism>
<dbReference type="Gene3D" id="3.20.80.10">
    <property type="entry name" value="Regulatory factor, effector binding domain"/>
    <property type="match status" value="1"/>
</dbReference>
<comment type="caution">
    <text evidence="2">The sequence shown here is derived from an EMBL/GenBank/DDBJ whole genome shotgun (WGS) entry which is preliminary data.</text>
</comment>
<dbReference type="Pfam" id="PF06445">
    <property type="entry name" value="GyrI-like"/>
    <property type="match status" value="1"/>
</dbReference>
<proteinExistence type="predicted"/>
<dbReference type="InterPro" id="IPR011256">
    <property type="entry name" value="Reg_factor_effector_dom_sf"/>
</dbReference>
<dbReference type="InterPro" id="IPR029442">
    <property type="entry name" value="GyrI-like"/>
</dbReference>
<evidence type="ECO:0000259" key="1">
    <source>
        <dbReference type="Pfam" id="PF06445"/>
    </source>
</evidence>
<sequence length="199" mass="21721">MSDIPSTEHFSASDAPELVVAPSATFVATTGSGRPGSDAFYRKHALIADVARALADNGLAPTTPPVIEMLFWYPDHLPSADIADFYSLNPIPSLLYRVTARIDEHASADDIARARSAAASEADRPDELLERYVLKEHAVVQVMHHGPFANEFATLARLGEFAQRAGLRRAGPHREIHLDSFTRTTPQDGLRTILRDPVA</sequence>
<accession>A0ABT4RJ27</accession>
<evidence type="ECO:0000313" key="3">
    <source>
        <dbReference type="Proteomes" id="UP001147700"/>
    </source>
</evidence>
<name>A0ABT4RJ27_9ACTN</name>
<dbReference type="RefSeq" id="WP_202958557.1">
    <property type="nucleotide sequence ID" value="NZ_JAPCID010000016.1"/>
</dbReference>
<evidence type="ECO:0000313" key="2">
    <source>
        <dbReference type="EMBL" id="MDA0138549.1"/>
    </source>
</evidence>
<keyword evidence="3" id="KW-1185">Reference proteome</keyword>
<reference evidence="2" key="1">
    <citation type="submission" date="2022-10" db="EMBL/GenBank/DDBJ databases">
        <title>The WGS of Solirubrobacter sp. CPCC 204708.</title>
        <authorList>
            <person name="Jiang Z."/>
        </authorList>
    </citation>
    <scope>NUCLEOTIDE SEQUENCE</scope>
    <source>
        <strain evidence="2">CPCC 204708</strain>
    </source>
</reference>
<feature type="domain" description="GyrI-like small molecule binding" evidence="1">
    <location>
        <begin position="92"/>
        <end position="186"/>
    </location>
</feature>
<dbReference type="SUPFAM" id="SSF55136">
    <property type="entry name" value="Probable bacterial effector-binding domain"/>
    <property type="match status" value="1"/>
</dbReference>
<gene>
    <name evidence="2" type="ORF">OJ962_13685</name>
</gene>
<protein>
    <submittedName>
        <fullName evidence="2">GyrI-like domain-containing protein</fullName>
    </submittedName>
</protein>